<protein>
    <recommendedName>
        <fullName evidence="5">RabBD domain-containing protein</fullName>
    </recommendedName>
</protein>
<dbReference type="AlphaFoldDB" id="A0A4X2LYH4"/>
<feature type="region of interest" description="Disordered" evidence="4">
    <location>
        <begin position="339"/>
        <end position="367"/>
    </location>
</feature>
<dbReference type="FunFam" id="3.30.40.10:FF:000018">
    <property type="entry name" value="Synaptotagmin-like 5, isoform CRA_a"/>
    <property type="match status" value="1"/>
</dbReference>
<reference evidence="6" key="2">
    <citation type="submission" date="2025-08" db="UniProtKB">
        <authorList>
            <consortium name="Ensembl"/>
        </authorList>
    </citation>
    <scope>IDENTIFICATION</scope>
</reference>
<dbReference type="PANTHER" id="PTHR14555">
    <property type="entry name" value="MYELIN-ASSOCIATED OLIGODENDROCYTIC BASIC PROTEIN MOBP -RELATED"/>
    <property type="match status" value="1"/>
</dbReference>
<dbReference type="GeneTree" id="ENSGT00950000183138"/>
<feature type="domain" description="RabBD" evidence="5">
    <location>
        <begin position="4"/>
        <end position="124"/>
    </location>
</feature>
<sequence>MGRKLDLSKLTDEEAKHVWEVVQRDFDLRKKEEERLEELKGKIRKESTKKELLSGPAHLNETHCGRCLQPYRFLVSSKRQCLDCHVYTCQKCGSYNRRAQDWVCDACRLARVVKTGSLDWYYEHVRARFKRFGSDKVMRSLHGRLQLEHSNSPASGLHNRSHSLPDVNSGAQLSPVGGSGESEQTSEDEALDGAEAQHLSREKRLLSVHPFDFEVDSDCSAQSCPQSLQLCPAPTTLDGFQDVGFHSCDQTLSDAPSADDDHEEAASQKDALITDASLAPEAEDLLEEQGCNSPKVSVPSDPSLERKPSPEGEAMGSDQPQVQYFADMDTSDKDLEEAHQMAAPPAHYSKRRSWTSSPESTAPSETQISDMNRRLLVIECLLARLEERILVPWEESLGPEPRKDADIEEEALKRKLGELTSKVSDKGGSSEEEEEGQSGLSPGGSSVPDSRPIEAQQAGQTHGGENRLLDLEEQVPRTRSPESALSELEDRVTLTAAEVQHAKREVSDIKSRIAALSAAGLLVKTWEKPRNKSNLQILPLQPPKSSLGVEEPELSGANKVMARPNVQRRIFNNSLQLQDRVDGPFSRIPVYRGSLTQRNPNGKNRRVNHIFAKPVMIHQP</sequence>
<gene>
    <name evidence="6" type="primary">MLPH</name>
</gene>
<name>A0A4X2LYH4_VOMUR</name>
<dbReference type="Gene3D" id="3.30.40.10">
    <property type="entry name" value="Zinc/RING finger domain, C3HC4 (zinc finger)"/>
    <property type="match status" value="1"/>
</dbReference>
<keyword evidence="2" id="KW-0863">Zinc-finger</keyword>
<dbReference type="STRING" id="29139.ENSVURP00010029128"/>
<reference evidence="7" key="1">
    <citation type="submission" date="2018-12" db="EMBL/GenBank/DDBJ databases">
        <authorList>
            <person name="Yazar S."/>
        </authorList>
    </citation>
    <scope>NUCLEOTIDE SEQUENCE [LARGE SCALE GENOMIC DNA]</scope>
</reference>
<dbReference type="Ensembl" id="ENSVURT00010033186.1">
    <property type="protein sequence ID" value="ENSVURP00010029128.1"/>
    <property type="gene ID" value="ENSVURG00010022296.1"/>
</dbReference>
<feature type="compositionally biased region" description="Basic and acidic residues" evidence="4">
    <location>
        <begin position="416"/>
        <end position="429"/>
    </location>
</feature>
<accession>A0A4X2LYH4</accession>
<dbReference type="SUPFAM" id="SSF57903">
    <property type="entry name" value="FYVE/PHD zinc finger"/>
    <property type="match status" value="1"/>
</dbReference>
<dbReference type="Pfam" id="PF04698">
    <property type="entry name" value="Rab_eff_C"/>
    <property type="match status" value="1"/>
</dbReference>
<dbReference type="GO" id="GO:0031267">
    <property type="term" value="F:small GTPase binding"/>
    <property type="evidence" value="ECO:0007669"/>
    <property type="project" value="InterPro"/>
</dbReference>
<evidence type="ECO:0000256" key="3">
    <source>
        <dbReference type="ARBA" id="ARBA00022833"/>
    </source>
</evidence>
<dbReference type="PROSITE" id="PS50916">
    <property type="entry name" value="RABBD"/>
    <property type="match status" value="1"/>
</dbReference>
<evidence type="ECO:0000256" key="2">
    <source>
        <dbReference type="ARBA" id="ARBA00022771"/>
    </source>
</evidence>
<feature type="region of interest" description="Disordered" evidence="4">
    <location>
        <begin position="416"/>
        <end position="489"/>
    </location>
</feature>
<reference evidence="6" key="3">
    <citation type="submission" date="2025-09" db="UniProtKB">
        <authorList>
            <consortium name="Ensembl"/>
        </authorList>
    </citation>
    <scope>IDENTIFICATION</scope>
</reference>
<dbReference type="RefSeq" id="XP_027731190.1">
    <property type="nucleotide sequence ID" value="XM_027875389.1"/>
</dbReference>
<feature type="region of interest" description="Disordered" evidence="4">
    <location>
        <begin position="149"/>
        <end position="198"/>
    </location>
</feature>
<dbReference type="InterPro" id="IPR037442">
    <property type="entry name" value="Melanophilin_FYVE-rel_dom"/>
</dbReference>
<dbReference type="InterPro" id="IPR051745">
    <property type="entry name" value="Intracell_Transport_Effector"/>
</dbReference>
<feature type="compositionally biased region" description="Basic and acidic residues" evidence="4">
    <location>
        <begin position="464"/>
        <end position="480"/>
    </location>
</feature>
<dbReference type="InterPro" id="IPR041282">
    <property type="entry name" value="FYVE_2"/>
</dbReference>
<dbReference type="CDD" id="cd15752">
    <property type="entry name" value="FYVE_SlaC2-a"/>
    <property type="match status" value="1"/>
</dbReference>
<evidence type="ECO:0000256" key="4">
    <source>
        <dbReference type="SAM" id="MobiDB-lite"/>
    </source>
</evidence>
<dbReference type="InterPro" id="IPR011011">
    <property type="entry name" value="Znf_FYVE_PHD"/>
</dbReference>
<feature type="region of interest" description="Disordered" evidence="4">
    <location>
        <begin position="287"/>
        <end position="321"/>
    </location>
</feature>
<dbReference type="CTD" id="79083"/>
<dbReference type="InterPro" id="IPR010911">
    <property type="entry name" value="Rab_BD"/>
</dbReference>
<dbReference type="OrthoDB" id="10072397at2759"/>
<keyword evidence="7" id="KW-1185">Reference proteome</keyword>
<dbReference type="GO" id="GO:0006886">
    <property type="term" value="P:intracellular protein transport"/>
    <property type="evidence" value="ECO:0007669"/>
    <property type="project" value="InterPro"/>
</dbReference>
<feature type="compositionally biased region" description="Low complexity" evidence="4">
    <location>
        <begin position="437"/>
        <end position="450"/>
    </location>
</feature>
<dbReference type="GO" id="GO:0003779">
    <property type="term" value="F:actin binding"/>
    <property type="evidence" value="ECO:0007669"/>
    <property type="project" value="TreeGrafter"/>
</dbReference>
<dbReference type="InterPro" id="IPR006788">
    <property type="entry name" value="Myrip/Melanophilin"/>
</dbReference>
<evidence type="ECO:0000313" key="7">
    <source>
        <dbReference type="Proteomes" id="UP000314987"/>
    </source>
</evidence>
<evidence type="ECO:0000256" key="1">
    <source>
        <dbReference type="ARBA" id="ARBA00022723"/>
    </source>
</evidence>
<keyword evidence="3" id="KW-0862">Zinc</keyword>
<evidence type="ECO:0000313" key="6">
    <source>
        <dbReference type="Ensembl" id="ENSVURP00010029128.1"/>
    </source>
</evidence>
<dbReference type="GO" id="GO:0030864">
    <property type="term" value="C:cortical actin cytoskeleton"/>
    <property type="evidence" value="ECO:0007669"/>
    <property type="project" value="TreeGrafter"/>
</dbReference>
<dbReference type="GO" id="GO:0017022">
    <property type="term" value="F:myosin binding"/>
    <property type="evidence" value="ECO:0007669"/>
    <property type="project" value="TreeGrafter"/>
</dbReference>
<dbReference type="Proteomes" id="UP000314987">
    <property type="component" value="Unassembled WGS sequence"/>
</dbReference>
<dbReference type="OMA" id="EAQGWLC"/>
<evidence type="ECO:0000259" key="5">
    <source>
        <dbReference type="PROSITE" id="PS50916"/>
    </source>
</evidence>
<organism evidence="6 7">
    <name type="scientific">Vombatus ursinus</name>
    <name type="common">Common wombat</name>
    <dbReference type="NCBI Taxonomy" id="29139"/>
    <lineage>
        <taxon>Eukaryota</taxon>
        <taxon>Metazoa</taxon>
        <taxon>Chordata</taxon>
        <taxon>Craniata</taxon>
        <taxon>Vertebrata</taxon>
        <taxon>Euteleostomi</taxon>
        <taxon>Mammalia</taxon>
        <taxon>Metatheria</taxon>
        <taxon>Diprotodontia</taxon>
        <taxon>Vombatidae</taxon>
        <taxon>Vombatus</taxon>
    </lineage>
</organism>
<proteinExistence type="predicted"/>
<feature type="compositionally biased region" description="Low complexity" evidence="4">
    <location>
        <begin position="354"/>
        <end position="366"/>
    </location>
</feature>
<dbReference type="PANTHER" id="PTHR14555:SF1">
    <property type="entry name" value="MELANOPHILIN"/>
    <property type="match status" value="1"/>
</dbReference>
<dbReference type="GeneID" id="114052675"/>
<dbReference type="Pfam" id="PF02318">
    <property type="entry name" value="FYVE_2"/>
    <property type="match status" value="1"/>
</dbReference>
<dbReference type="GO" id="GO:0008270">
    <property type="term" value="F:zinc ion binding"/>
    <property type="evidence" value="ECO:0007669"/>
    <property type="project" value="UniProtKB-KW"/>
</dbReference>
<keyword evidence="1" id="KW-0479">Metal-binding</keyword>
<dbReference type="InterPro" id="IPR013083">
    <property type="entry name" value="Znf_RING/FYVE/PHD"/>
</dbReference>